<evidence type="ECO:0000313" key="2">
    <source>
        <dbReference type="Proteomes" id="UP000637061"/>
    </source>
</evidence>
<evidence type="ECO:0000313" key="1">
    <source>
        <dbReference type="EMBL" id="MBI6884389.1"/>
    </source>
</evidence>
<reference evidence="1" key="1">
    <citation type="submission" date="2020-12" db="EMBL/GenBank/DDBJ databases">
        <title>Enhanced detection system for hospital associated transmission using whole genome sequencing surveillance.</title>
        <authorList>
            <person name="Harrison L.H."/>
            <person name="Van Tyne D."/>
            <person name="Marsh J.W."/>
            <person name="Griffith M.P."/>
            <person name="Snyder D.J."/>
            <person name="Cooper V.S."/>
            <person name="Mustapha M."/>
        </authorList>
    </citation>
    <scope>NUCLEOTIDE SEQUENCE</scope>
    <source>
        <strain evidence="1">PSB00042</strain>
    </source>
</reference>
<gene>
    <name evidence="1" type="ORF">JEU22_10740</name>
</gene>
<dbReference type="EMBL" id="JAEHTE010000008">
    <property type="protein sequence ID" value="MBI6884389.1"/>
    <property type="molecule type" value="Genomic_DNA"/>
</dbReference>
<sequence length="798" mass="87553">MDYSTEELVKWLGEESRLLGWDMVFFFDGGKINALLKQTSIRRFNTADRLPPISGFISNGADYRFALSNCNLTLPRLIFDVNLAGNKAHLLMTIAEANVYSLMYKSQQWQVRQLDVLGGVQHADLSLDIDLEASGGHVDETDTISLDLSETENFSMPCYTGETRLLTEFFRQKFSALPDEQRQFPIGHLSKLNVDLHRPVSFSLRTQARGRGPTDVEGAVVLFVDMKDGAGGNFPGADYKYAIPNDGDYSATVLFNTERLLLAQFVSALSRVIKNAEFELLRRDGDLPKVVCKAGYITLPHQWVDETVAIPAFGTHWTVTGTFEFLEANIDMADALTISNVDDQWKMSLSMRGNLTVGFSNIDDATGEIRNRLVFEDFDLDDFLARVQADFHYEAELTYSFDPEGVTQLVCESYEFSERVGFQPVFGDIKPPPARDSSGSASEFLAYLVKPAMGLLRQSLRKRLTSFGTSGFVSLQDGLVENLKTNLIFESRTSKIASDVLRLNFQSIFTGTKLLAPHDIAFFGKVNPAAGYFNVSPMETTLLAGKTTKFEAEPAWARVRWSVEAVSGIAEGVPLSINGGFFTAPSASDMTKSCAHLLVTATNILIPAIQSKALITVVREMLQANPAVVVAQAGRNVDFNAWTLGNPATLQWRYQDEPVGTGQAVTVTSPADTGTVAYVVEEIQVTDPESQQTSTCVLITEMGQLTPMTLSATVDPAGTKAVLDVSQTPFPPEGFNWEVRYGPGSVSAGVYTPGIDETARFALISATFDSGDYGVFEGYVLLVLPLAEHRNITSVQAD</sequence>
<proteinExistence type="predicted"/>
<name>A0A8I1EFN6_PSEPU</name>
<dbReference type="AlphaFoldDB" id="A0A8I1EFN6"/>
<protein>
    <submittedName>
        <fullName evidence="1">Uncharacterized protein</fullName>
    </submittedName>
</protein>
<accession>A0A8I1EFN6</accession>
<dbReference type="RefSeq" id="WP_064490784.1">
    <property type="nucleotide sequence ID" value="NZ_JAEHTE010000008.1"/>
</dbReference>
<dbReference type="Proteomes" id="UP000637061">
    <property type="component" value="Unassembled WGS sequence"/>
</dbReference>
<comment type="caution">
    <text evidence="1">The sequence shown here is derived from an EMBL/GenBank/DDBJ whole genome shotgun (WGS) entry which is preliminary data.</text>
</comment>
<organism evidence="1 2">
    <name type="scientific">Pseudomonas putida</name>
    <name type="common">Arthrobacter siderocapsulatus</name>
    <dbReference type="NCBI Taxonomy" id="303"/>
    <lineage>
        <taxon>Bacteria</taxon>
        <taxon>Pseudomonadati</taxon>
        <taxon>Pseudomonadota</taxon>
        <taxon>Gammaproteobacteria</taxon>
        <taxon>Pseudomonadales</taxon>
        <taxon>Pseudomonadaceae</taxon>
        <taxon>Pseudomonas</taxon>
    </lineage>
</organism>